<dbReference type="EMBL" id="BPRE01000003">
    <property type="protein sequence ID" value="GJE74860.1"/>
    <property type="molecule type" value="Genomic_DNA"/>
</dbReference>
<accession>A0ABQ4UT35</accession>
<evidence type="ECO:0000256" key="1">
    <source>
        <dbReference type="SAM" id="MobiDB-lite"/>
    </source>
</evidence>
<proteinExistence type="predicted"/>
<reference evidence="2" key="2">
    <citation type="submission" date="2021-08" db="EMBL/GenBank/DDBJ databases">
        <authorList>
            <person name="Tani A."/>
            <person name="Ola A."/>
            <person name="Ogura Y."/>
            <person name="Katsura K."/>
            <person name="Hayashi T."/>
        </authorList>
    </citation>
    <scope>NUCLEOTIDE SEQUENCE</scope>
    <source>
        <strain evidence="2">DSM 14458</strain>
    </source>
</reference>
<sequence>MNFIDLYRYANGLGGPAVSVEALRRKVIAEHATVGDVEFWGCELDSDISRGHMVLQLDRSSPYEAPYIVASVRFDRELDTCWQRFVCCKELMHVFDDSLQRVDQADKFLKLMDELENNPIYVNQSEMFKSERNAEWQALLAICPPRLRQVYKARFDAGEIDRKEAAAILGVPDVLIRTIMSDQYELTLEKLTGDTLDKPAPGTPVPFAPRKKPVQQ</sequence>
<evidence type="ECO:0000313" key="3">
    <source>
        <dbReference type="Proteomes" id="UP001055093"/>
    </source>
</evidence>
<organism evidence="2 3">
    <name type="scientific">Methylorubrum suomiense</name>
    <dbReference type="NCBI Taxonomy" id="144191"/>
    <lineage>
        <taxon>Bacteria</taxon>
        <taxon>Pseudomonadati</taxon>
        <taxon>Pseudomonadota</taxon>
        <taxon>Alphaproteobacteria</taxon>
        <taxon>Hyphomicrobiales</taxon>
        <taxon>Methylobacteriaceae</taxon>
        <taxon>Methylorubrum</taxon>
    </lineage>
</organism>
<dbReference type="RefSeq" id="WP_238307793.1">
    <property type="nucleotide sequence ID" value="NZ_BPRE01000003.1"/>
</dbReference>
<protein>
    <recommendedName>
        <fullName evidence="4">ImmA/IrrE family metallo-endopeptidase</fullName>
    </recommendedName>
</protein>
<name>A0ABQ4UT35_9HYPH</name>
<comment type="caution">
    <text evidence="2">The sequence shown here is derived from an EMBL/GenBank/DDBJ whole genome shotgun (WGS) entry which is preliminary data.</text>
</comment>
<evidence type="ECO:0000313" key="2">
    <source>
        <dbReference type="EMBL" id="GJE74860.1"/>
    </source>
</evidence>
<gene>
    <name evidence="2" type="ORF">BGCPKDLD_1433</name>
</gene>
<feature type="region of interest" description="Disordered" evidence="1">
    <location>
        <begin position="193"/>
        <end position="216"/>
    </location>
</feature>
<dbReference type="Proteomes" id="UP001055093">
    <property type="component" value="Unassembled WGS sequence"/>
</dbReference>
<reference evidence="2" key="1">
    <citation type="journal article" date="2021" name="Front. Microbiol.">
        <title>Comprehensive Comparative Genomics and Phenotyping of Methylobacterium Species.</title>
        <authorList>
            <person name="Alessa O."/>
            <person name="Ogura Y."/>
            <person name="Fujitani Y."/>
            <person name="Takami H."/>
            <person name="Hayashi T."/>
            <person name="Sahin N."/>
            <person name="Tani A."/>
        </authorList>
    </citation>
    <scope>NUCLEOTIDE SEQUENCE</scope>
    <source>
        <strain evidence="2">DSM 14458</strain>
    </source>
</reference>
<keyword evidence="3" id="KW-1185">Reference proteome</keyword>
<evidence type="ECO:0008006" key="4">
    <source>
        <dbReference type="Google" id="ProtNLM"/>
    </source>
</evidence>